<organism evidence="25 26">
    <name type="scientific">Carex littledalei</name>
    <dbReference type="NCBI Taxonomy" id="544730"/>
    <lineage>
        <taxon>Eukaryota</taxon>
        <taxon>Viridiplantae</taxon>
        <taxon>Streptophyta</taxon>
        <taxon>Embryophyta</taxon>
        <taxon>Tracheophyta</taxon>
        <taxon>Spermatophyta</taxon>
        <taxon>Magnoliopsida</taxon>
        <taxon>Liliopsida</taxon>
        <taxon>Poales</taxon>
        <taxon>Cyperaceae</taxon>
        <taxon>Cyperoideae</taxon>
        <taxon>Cariceae</taxon>
        <taxon>Carex</taxon>
        <taxon>Carex subgen. Euthyceras</taxon>
    </lineage>
</organism>
<dbReference type="SUPFAM" id="SSF52540">
    <property type="entry name" value="P-loop containing nucleoside triphosphate hydrolases"/>
    <property type="match status" value="1"/>
</dbReference>
<dbReference type="GO" id="GO:0005886">
    <property type="term" value="C:plasma membrane"/>
    <property type="evidence" value="ECO:0007669"/>
    <property type="project" value="UniProtKB-SubCell"/>
</dbReference>
<dbReference type="PROSITE" id="PS00108">
    <property type="entry name" value="PROTEIN_KINASE_ST"/>
    <property type="match status" value="1"/>
</dbReference>
<dbReference type="InterPro" id="IPR001806">
    <property type="entry name" value="Small_GTPase"/>
</dbReference>
<feature type="region of interest" description="Disordered" evidence="22">
    <location>
        <begin position="217"/>
        <end position="273"/>
    </location>
</feature>
<dbReference type="FunFam" id="3.40.50.300:FF:000295">
    <property type="entry name" value="Ras-related protein Rab7"/>
    <property type="match status" value="1"/>
</dbReference>
<keyword evidence="14" id="KW-0342">GTP-binding</keyword>
<feature type="transmembrane region" description="Helical" evidence="23">
    <location>
        <begin position="186"/>
        <end position="210"/>
    </location>
</feature>
<keyword evidence="13 23" id="KW-1133">Transmembrane helix</keyword>
<evidence type="ECO:0000256" key="8">
    <source>
        <dbReference type="ARBA" id="ARBA00022692"/>
    </source>
</evidence>
<evidence type="ECO:0000256" key="10">
    <source>
        <dbReference type="ARBA" id="ARBA00022777"/>
    </source>
</evidence>
<evidence type="ECO:0000256" key="13">
    <source>
        <dbReference type="ARBA" id="ARBA00022989"/>
    </source>
</evidence>
<feature type="region of interest" description="Disordered" evidence="22">
    <location>
        <begin position="607"/>
        <end position="653"/>
    </location>
</feature>
<evidence type="ECO:0000256" key="6">
    <source>
        <dbReference type="ARBA" id="ARBA00022527"/>
    </source>
</evidence>
<dbReference type="Gene3D" id="1.10.510.10">
    <property type="entry name" value="Transferase(Phosphotransferase) domain 1"/>
    <property type="match status" value="1"/>
</dbReference>
<dbReference type="InterPro" id="IPR047117">
    <property type="entry name" value="PERK1-13-like"/>
</dbReference>
<dbReference type="PROSITE" id="PS50011">
    <property type="entry name" value="PROTEIN_KINASE_DOM"/>
    <property type="match status" value="1"/>
</dbReference>
<evidence type="ECO:0000256" key="14">
    <source>
        <dbReference type="ARBA" id="ARBA00023134"/>
    </source>
</evidence>
<evidence type="ECO:0000256" key="22">
    <source>
        <dbReference type="SAM" id="MobiDB-lite"/>
    </source>
</evidence>
<keyword evidence="17" id="KW-0636">Prenylation</keyword>
<evidence type="ECO:0000256" key="5">
    <source>
        <dbReference type="ARBA" id="ARBA00022475"/>
    </source>
</evidence>
<feature type="compositionally biased region" description="Acidic residues" evidence="22">
    <location>
        <begin position="628"/>
        <end position="640"/>
    </location>
</feature>
<evidence type="ECO:0000256" key="19">
    <source>
        <dbReference type="ARBA" id="ARBA00047899"/>
    </source>
</evidence>
<dbReference type="GO" id="GO:0005524">
    <property type="term" value="F:ATP binding"/>
    <property type="evidence" value="ECO:0007669"/>
    <property type="project" value="UniProtKB-UniRule"/>
</dbReference>
<dbReference type="SMART" id="SM00174">
    <property type="entry name" value="RHO"/>
    <property type="match status" value="1"/>
</dbReference>
<evidence type="ECO:0000313" key="26">
    <source>
        <dbReference type="Proteomes" id="UP000623129"/>
    </source>
</evidence>
<comment type="catalytic activity">
    <reaction evidence="20">
        <text>L-seryl-[protein] + ATP = O-phospho-L-seryl-[protein] + ADP + H(+)</text>
        <dbReference type="Rhea" id="RHEA:17989"/>
        <dbReference type="Rhea" id="RHEA-COMP:9863"/>
        <dbReference type="Rhea" id="RHEA-COMP:11604"/>
        <dbReference type="ChEBI" id="CHEBI:15378"/>
        <dbReference type="ChEBI" id="CHEBI:29999"/>
        <dbReference type="ChEBI" id="CHEBI:30616"/>
        <dbReference type="ChEBI" id="CHEBI:83421"/>
        <dbReference type="ChEBI" id="CHEBI:456216"/>
        <dbReference type="EC" id="2.7.11.1"/>
    </reaction>
</comment>
<dbReference type="InterPro" id="IPR005225">
    <property type="entry name" value="Small_GTP-bd"/>
</dbReference>
<dbReference type="SMART" id="SM00176">
    <property type="entry name" value="RAN"/>
    <property type="match status" value="1"/>
</dbReference>
<evidence type="ECO:0000256" key="7">
    <source>
        <dbReference type="ARBA" id="ARBA00022679"/>
    </source>
</evidence>
<keyword evidence="7" id="KW-0808">Transferase</keyword>
<dbReference type="PROSITE" id="PS51419">
    <property type="entry name" value="RAB"/>
    <property type="match status" value="1"/>
</dbReference>
<dbReference type="PANTHER" id="PTHR47982">
    <property type="entry name" value="PROLINE-RICH RECEPTOR-LIKE PROTEIN KINASE PERK4"/>
    <property type="match status" value="1"/>
</dbReference>
<comment type="caution">
    <text evidence="25">The sequence shown here is derived from an EMBL/GenBank/DDBJ whole genome shotgun (WGS) entry which is preliminary data.</text>
</comment>
<dbReference type="InterPro" id="IPR008271">
    <property type="entry name" value="Ser/Thr_kinase_AS"/>
</dbReference>
<keyword evidence="9 21" id="KW-0547">Nucleotide-binding</keyword>
<evidence type="ECO:0000256" key="11">
    <source>
        <dbReference type="ARBA" id="ARBA00022840"/>
    </source>
</evidence>
<evidence type="ECO:0000256" key="15">
    <source>
        <dbReference type="ARBA" id="ARBA00023136"/>
    </source>
</evidence>
<dbReference type="InterPro" id="IPR000719">
    <property type="entry name" value="Prot_kinase_dom"/>
</dbReference>
<feature type="compositionally biased region" description="Pro residues" evidence="22">
    <location>
        <begin position="1"/>
        <end position="182"/>
    </location>
</feature>
<evidence type="ECO:0000256" key="9">
    <source>
        <dbReference type="ARBA" id="ARBA00022741"/>
    </source>
</evidence>
<dbReference type="InterPro" id="IPR011009">
    <property type="entry name" value="Kinase-like_dom_sf"/>
</dbReference>
<evidence type="ECO:0000256" key="4">
    <source>
        <dbReference type="ARBA" id="ARBA00022448"/>
    </source>
</evidence>
<dbReference type="PROSITE" id="PS51421">
    <property type="entry name" value="RAS"/>
    <property type="match status" value="1"/>
</dbReference>
<dbReference type="Pfam" id="PF00071">
    <property type="entry name" value="Ras"/>
    <property type="match status" value="1"/>
</dbReference>
<keyword evidence="8 23" id="KW-0812">Transmembrane</keyword>
<keyword evidence="26" id="KW-1185">Reference proteome</keyword>
<feature type="binding site" evidence="21">
    <location>
        <position position="320"/>
    </location>
    <ligand>
        <name>ATP</name>
        <dbReference type="ChEBI" id="CHEBI:30616"/>
    </ligand>
</feature>
<dbReference type="CDD" id="cd01862">
    <property type="entry name" value="Rab7"/>
    <property type="match status" value="1"/>
</dbReference>
<evidence type="ECO:0000313" key="25">
    <source>
        <dbReference type="EMBL" id="KAF3324506.1"/>
    </source>
</evidence>
<dbReference type="Gene3D" id="3.30.200.20">
    <property type="entry name" value="Phosphorylase Kinase, domain 1"/>
    <property type="match status" value="1"/>
</dbReference>
<evidence type="ECO:0000256" key="2">
    <source>
        <dbReference type="ARBA" id="ARBA00006270"/>
    </source>
</evidence>
<evidence type="ECO:0000256" key="21">
    <source>
        <dbReference type="PROSITE-ProRule" id="PRU10141"/>
    </source>
</evidence>
<feature type="region of interest" description="Disordered" evidence="22">
    <location>
        <begin position="1"/>
        <end position="183"/>
    </location>
</feature>
<gene>
    <name evidence="25" type="ORF">FCM35_KLT10663</name>
</gene>
<evidence type="ECO:0000256" key="16">
    <source>
        <dbReference type="ARBA" id="ARBA00023288"/>
    </source>
</evidence>
<dbReference type="OrthoDB" id="4062651at2759"/>
<feature type="domain" description="Protein kinase" evidence="24">
    <location>
        <begin position="292"/>
        <end position="569"/>
    </location>
</feature>
<keyword evidence="10 25" id="KW-0418">Kinase</keyword>
<dbReference type="Gene3D" id="3.40.50.300">
    <property type="entry name" value="P-loop containing nucleotide triphosphate hydrolases"/>
    <property type="match status" value="1"/>
</dbReference>
<evidence type="ECO:0000256" key="3">
    <source>
        <dbReference type="ARBA" id="ARBA00012513"/>
    </source>
</evidence>
<dbReference type="FunFam" id="1.10.510.10:FF:000173">
    <property type="entry name" value="proline-rich receptor-like protein kinase PERK8"/>
    <property type="match status" value="1"/>
</dbReference>
<evidence type="ECO:0000256" key="20">
    <source>
        <dbReference type="ARBA" id="ARBA00048679"/>
    </source>
</evidence>
<keyword evidence="15 23" id="KW-0472">Membrane</keyword>
<dbReference type="AlphaFoldDB" id="A0A833V3X9"/>
<feature type="compositionally biased region" description="Polar residues" evidence="22">
    <location>
        <begin position="641"/>
        <end position="651"/>
    </location>
</feature>
<evidence type="ECO:0000256" key="12">
    <source>
        <dbReference type="ARBA" id="ARBA00022927"/>
    </source>
</evidence>
<keyword evidence="16" id="KW-0449">Lipoprotein</keyword>
<proteinExistence type="inferred from homology"/>
<name>A0A833V3X9_9POAL</name>
<dbReference type="SMART" id="SM00175">
    <property type="entry name" value="RAB"/>
    <property type="match status" value="1"/>
</dbReference>
<dbReference type="SUPFAM" id="SSF56112">
    <property type="entry name" value="Protein kinase-like (PK-like)"/>
    <property type="match status" value="1"/>
</dbReference>
<dbReference type="NCBIfam" id="TIGR00231">
    <property type="entry name" value="small_GTP"/>
    <property type="match status" value="1"/>
</dbReference>
<keyword evidence="12" id="KW-0653">Protein transport</keyword>
<comment type="similarity">
    <text evidence="2">Belongs to the small GTPase superfamily. Rab family.</text>
</comment>
<dbReference type="PROSITE" id="PS00107">
    <property type="entry name" value="PROTEIN_KINASE_ATP"/>
    <property type="match status" value="1"/>
</dbReference>
<comment type="catalytic activity">
    <reaction evidence="19">
        <text>L-threonyl-[protein] + ATP = O-phospho-L-threonyl-[protein] + ADP + H(+)</text>
        <dbReference type="Rhea" id="RHEA:46608"/>
        <dbReference type="Rhea" id="RHEA-COMP:11060"/>
        <dbReference type="Rhea" id="RHEA-COMP:11605"/>
        <dbReference type="ChEBI" id="CHEBI:15378"/>
        <dbReference type="ChEBI" id="CHEBI:30013"/>
        <dbReference type="ChEBI" id="CHEBI:30616"/>
        <dbReference type="ChEBI" id="CHEBI:61977"/>
        <dbReference type="ChEBI" id="CHEBI:456216"/>
        <dbReference type="EC" id="2.7.11.1"/>
    </reaction>
</comment>
<keyword evidence="6" id="KW-0723">Serine/threonine-protein kinase</keyword>
<keyword evidence="5" id="KW-1003">Cell membrane</keyword>
<dbReference type="GO" id="GO:0005525">
    <property type="term" value="F:GTP binding"/>
    <property type="evidence" value="ECO:0007669"/>
    <property type="project" value="UniProtKB-KW"/>
</dbReference>
<protein>
    <recommendedName>
        <fullName evidence="3">non-specific serine/threonine protein kinase</fullName>
        <ecNumber evidence="3">2.7.11.1</ecNumber>
    </recommendedName>
</protein>
<dbReference type="PRINTS" id="PR00449">
    <property type="entry name" value="RASTRNSFRMNG"/>
</dbReference>
<comment type="subcellular location">
    <subcellularLocation>
        <location evidence="1">Cell membrane</location>
        <topology evidence="1">Single-pass membrane protein</topology>
    </subcellularLocation>
    <subcellularLocation>
        <location evidence="18">Endomembrane system</location>
        <topology evidence="18">Lipid-anchor</topology>
        <orientation evidence="18">Cytoplasmic side</orientation>
    </subcellularLocation>
</comment>
<keyword evidence="11 21" id="KW-0067">ATP-binding</keyword>
<dbReference type="PANTHER" id="PTHR47982:SF50">
    <property type="entry name" value="NON-SPECIFIC SERINE_THREONINE PROTEIN KINASE"/>
    <property type="match status" value="1"/>
</dbReference>
<dbReference type="Pfam" id="PF00069">
    <property type="entry name" value="Pkinase"/>
    <property type="match status" value="1"/>
</dbReference>
<evidence type="ECO:0000256" key="1">
    <source>
        <dbReference type="ARBA" id="ARBA00004162"/>
    </source>
</evidence>
<evidence type="ECO:0000256" key="23">
    <source>
        <dbReference type="SAM" id="Phobius"/>
    </source>
</evidence>
<dbReference type="GO" id="GO:0004674">
    <property type="term" value="F:protein serine/threonine kinase activity"/>
    <property type="evidence" value="ECO:0007669"/>
    <property type="project" value="UniProtKB-KW"/>
</dbReference>
<feature type="compositionally biased region" description="Polar residues" evidence="22">
    <location>
        <begin position="614"/>
        <end position="624"/>
    </location>
</feature>
<evidence type="ECO:0000256" key="18">
    <source>
        <dbReference type="ARBA" id="ARBA00046278"/>
    </source>
</evidence>
<dbReference type="GO" id="GO:0003924">
    <property type="term" value="F:GTPase activity"/>
    <property type="evidence" value="ECO:0007669"/>
    <property type="project" value="InterPro"/>
</dbReference>
<dbReference type="FunFam" id="3.30.200.20:FF:000178">
    <property type="entry name" value="serine/threonine-protein kinase PBS1-like"/>
    <property type="match status" value="1"/>
</dbReference>
<accession>A0A833V3X9</accession>
<evidence type="ECO:0000259" key="24">
    <source>
        <dbReference type="PROSITE" id="PS50011"/>
    </source>
</evidence>
<dbReference type="Proteomes" id="UP000623129">
    <property type="component" value="Unassembled WGS sequence"/>
</dbReference>
<dbReference type="InterPro" id="IPR017441">
    <property type="entry name" value="Protein_kinase_ATP_BS"/>
</dbReference>
<dbReference type="InterPro" id="IPR027417">
    <property type="entry name" value="P-loop_NTPase"/>
</dbReference>
<dbReference type="EC" id="2.7.11.1" evidence="3"/>
<reference evidence="25" key="1">
    <citation type="submission" date="2020-01" db="EMBL/GenBank/DDBJ databases">
        <title>Genome sequence of Kobresia littledalei, the first chromosome-level genome in the family Cyperaceae.</title>
        <authorList>
            <person name="Qu G."/>
        </authorList>
    </citation>
    <scope>NUCLEOTIDE SEQUENCE</scope>
    <source>
        <strain evidence="25">C.B.Clarke</strain>
        <tissue evidence="25">Leaf</tissue>
    </source>
</reference>
<dbReference type="SMART" id="SM00220">
    <property type="entry name" value="S_TKc"/>
    <property type="match status" value="1"/>
</dbReference>
<sequence>MSVPPPPSTLSSPPPPAKPPTPAPVNPPPPPPVSPAKPPTPAPVNPPPPPPVSPAKPPTPTPVNPPPPPPVSPAEPPTPTPVKPPPPAPVIPPESPPPAPVSPSEPPPPAPVGRPPASPPPVDPPPDSPPPPESTPPPPSSPAPPPSDRSPPSPPLVSPPPPNLSPPLPYEPPPASSPPPSSSPTALIVGVSAGAVIGVALLVGLVLFLYGKKRPRRNARDYDYDPFHPSPPPPSDPYRSSHNYLQPPSIPPSVSTVSETKSEPQPLSPAPAPAMAGGSFKYEDLQIATNGFAESNVLGQGGFGLVYRGTLSGKEVAIKKLTSGSGQGEREFRAEVEIISRVHHKNLVSLVGYCVHEDQRLLVYEYVPNKTLDFHLHGSGRPTLDWPRRWKIALGSAKGLAYLHEDCDPKIIHRDIKAANILLDYNFEPKVADFGLAKFVPTNVTHVSTRIMGTFGYVAPEYVTSGKLTDRSDVYSYGVMLLELITGRKPIMPSDPDMDQSLVNWARPRLTRATKEDIFDELVDPWLDNYDHYDMKRLIHCANAAVRESARKRPRMGQIVRYLEGEIALEDLNAGMMPGDSKVKGNSTEQEVLRRMAFDGILSEDLAESDQTSDYELASSSGANTEEMLSEDLAESDQTSDYELASSSGANTEEIEQRRLNKIEQSSERFCRFLFVILDNLNRYVNKKFSNQYKATIGADFLTKEVQYDDRLFTLQIWDTAGQERFQSLGVAFYRGADCCVLVYDVNVMKSFDNLNNWREEFLIQASPSDPENFPFVVLGNKIDVDDGNSRVVSEKKARTWCASKGNIPYFETSAKDGTNVDAAFQCIVQNAIKNEPEEELYIPDTIDMGGGARPLSSGCEC</sequence>
<keyword evidence="4" id="KW-0813">Transport</keyword>
<evidence type="ECO:0000256" key="17">
    <source>
        <dbReference type="ARBA" id="ARBA00023289"/>
    </source>
</evidence>
<dbReference type="EMBL" id="SWLB01000021">
    <property type="protein sequence ID" value="KAF3324506.1"/>
    <property type="molecule type" value="Genomic_DNA"/>
</dbReference>
<keyword evidence="25" id="KW-0675">Receptor</keyword>
<dbReference type="SMART" id="SM00173">
    <property type="entry name" value="RAS"/>
    <property type="match status" value="1"/>
</dbReference>
<dbReference type="GO" id="GO:0015031">
    <property type="term" value="P:protein transport"/>
    <property type="evidence" value="ECO:0007669"/>
    <property type="project" value="UniProtKB-KW"/>
</dbReference>
<dbReference type="GO" id="GO:0012505">
    <property type="term" value="C:endomembrane system"/>
    <property type="evidence" value="ECO:0007669"/>
    <property type="project" value="UniProtKB-SubCell"/>
</dbReference>